<organism evidence="2 3">
    <name type="scientific">Martelella radicis</name>
    <dbReference type="NCBI Taxonomy" id="1397476"/>
    <lineage>
        <taxon>Bacteria</taxon>
        <taxon>Pseudomonadati</taxon>
        <taxon>Pseudomonadota</taxon>
        <taxon>Alphaproteobacteria</taxon>
        <taxon>Hyphomicrobiales</taxon>
        <taxon>Aurantimonadaceae</taxon>
        <taxon>Martelella</taxon>
    </lineage>
</organism>
<keyword evidence="1" id="KW-0812">Transmembrane</keyword>
<reference evidence="2 3" key="1">
    <citation type="submission" date="2020-08" db="EMBL/GenBank/DDBJ databases">
        <title>Genomic Encyclopedia of Type Strains, Phase IV (KMG-IV): sequencing the most valuable type-strain genomes for metagenomic binning, comparative biology and taxonomic classification.</title>
        <authorList>
            <person name="Goeker M."/>
        </authorList>
    </citation>
    <scope>NUCLEOTIDE SEQUENCE [LARGE SCALE GENOMIC DNA]</scope>
    <source>
        <strain evidence="2 3">DSM 28101</strain>
    </source>
</reference>
<gene>
    <name evidence="2" type="ORF">GGR30_003938</name>
</gene>
<comment type="caution">
    <text evidence="2">The sequence shown here is derived from an EMBL/GenBank/DDBJ whole genome shotgun (WGS) entry which is preliminary data.</text>
</comment>
<accession>A0A7W6KMD9</accession>
<dbReference type="EMBL" id="JACIDZ010000015">
    <property type="protein sequence ID" value="MBB4123989.1"/>
    <property type="molecule type" value="Genomic_DNA"/>
</dbReference>
<keyword evidence="1" id="KW-1133">Transmembrane helix</keyword>
<protein>
    <submittedName>
        <fullName evidence="2">Uncharacterized protein</fullName>
    </submittedName>
</protein>
<name>A0A7W6KMD9_9HYPH</name>
<evidence type="ECO:0000313" key="3">
    <source>
        <dbReference type="Proteomes" id="UP000530571"/>
    </source>
</evidence>
<evidence type="ECO:0000313" key="2">
    <source>
        <dbReference type="EMBL" id="MBB4123989.1"/>
    </source>
</evidence>
<proteinExistence type="predicted"/>
<feature type="transmembrane region" description="Helical" evidence="1">
    <location>
        <begin position="92"/>
        <end position="110"/>
    </location>
</feature>
<keyword evidence="1" id="KW-0472">Membrane</keyword>
<sequence>MSVQSGALSAADRRKTWRAPFRASVLKPMMKAAERILAPSDFVSNGYRLQEEIALKGVGPQALPYPGEGGFRYRTVPGRKYRLQPALIQENAGLFMVFLPSYCFFLGLKWRMPCR</sequence>
<dbReference type="AlphaFoldDB" id="A0A7W6KMD9"/>
<evidence type="ECO:0000256" key="1">
    <source>
        <dbReference type="SAM" id="Phobius"/>
    </source>
</evidence>
<dbReference type="Proteomes" id="UP000530571">
    <property type="component" value="Unassembled WGS sequence"/>
</dbReference>
<keyword evidence="3" id="KW-1185">Reference proteome</keyword>
<dbReference type="RefSeq" id="WP_183489995.1">
    <property type="nucleotide sequence ID" value="NZ_JACIDZ010000015.1"/>
</dbReference>